<proteinExistence type="predicted"/>
<dbReference type="EMBL" id="QKYT01000013">
    <property type="protein sequence ID" value="RIA98652.1"/>
    <property type="molecule type" value="Genomic_DNA"/>
</dbReference>
<dbReference type="GO" id="GO:0016020">
    <property type="term" value="C:membrane"/>
    <property type="evidence" value="ECO:0007669"/>
    <property type="project" value="UniProtKB-SubCell"/>
</dbReference>
<feature type="compositionally biased region" description="Polar residues" evidence="5">
    <location>
        <begin position="213"/>
        <end position="225"/>
    </location>
</feature>
<feature type="region of interest" description="Disordered" evidence="5">
    <location>
        <begin position="180"/>
        <end position="310"/>
    </location>
</feature>
<feature type="compositionally biased region" description="Pro residues" evidence="5">
    <location>
        <begin position="229"/>
        <end position="241"/>
    </location>
</feature>
<evidence type="ECO:0000256" key="5">
    <source>
        <dbReference type="SAM" id="MobiDB-lite"/>
    </source>
</evidence>
<feature type="compositionally biased region" description="Pro residues" evidence="5">
    <location>
        <begin position="267"/>
        <end position="277"/>
    </location>
</feature>
<dbReference type="InterPro" id="IPR008253">
    <property type="entry name" value="Marvel"/>
</dbReference>
<feature type="transmembrane region" description="Helical" evidence="6">
    <location>
        <begin position="53"/>
        <end position="76"/>
    </location>
</feature>
<keyword evidence="3 6" id="KW-1133">Transmembrane helix</keyword>
<dbReference type="Pfam" id="PF01284">
    <property type="entry name" value="MARVEL"/>
    <property type="match status" value="1"/>
</dbReference>
<organism evidence="8 9">
    <name type="scientific">Glomus cerebriforme</name>
    <dbReference type="NCBI Taxonomy" id="658196"/>
    <lineage>
        <taxon>Eukaryota</taxon>
        <taxon>Fungi</taxon>
        <taxon>Fungi incertae sedis</taxon>
        <taxon>Mucoromycota</taxon>
        <taxon>Glomeromycotina</taxon>
        <taxon>Glomeromycetes</taxon>
        <taxon>Glomerales</taxon>
        <taxon>Glomeraceae</taxon>
        <taxon>Glomus</taxon>
    </lineage>
</organism>
<name>A0A397TL49_9GLOM</name>
<keyword evidence="2 6" id="KW-0812">Transmembrane</keyword>
<accession>A0A397TL49</accession>
<feature type="transmembrane region" description="Helical" evidence="6">
    <location>
        <begin position="158"/>
        <end position="176"/>
    </location>
</feature>
<dbReference type="AlphaFoldDB" id="A0A397TL49"/>
<evidence type="ECO:0000256" key="6">
    <source>
        <dbReference type="SAM" id="Phobius"/>
    </source>
</evidence>
<reference evidence="8 9" key="1">
    <citation type="submission" date="2018-06" db="EMBL/GenBank/DDBJ databases">
        <title>Comparative genomics reveals the genomic features of Rhizophagus irregularis, R. cerebriforme, R. diaphanum and Gigaspora rosea, and their symbiotic lifestyle signature.</title>
        <authorList>
            <person name="Morin E."/>
            <person name="San Clemente H."/>
            <person name="Chen E.C.H."/>
            <person name="De La Providencia I."/>
            <person name="Hainaut M."/>
            <person name="Kuo A."/>
            <person name="Kohler A."/>
            <person name="Murat C."/>
            <person name="Tang N."/>
            <person name="Roy S."/>
            <person name="Loubradou J."/>
            <person name="Henrissat B."/>
            <person name="Grigoriev I.V."/>
            <person name="Corradi N."/>
            <person name="Roux C."/>
            <person name="Martin F.M."/>
        </authorList>
    </citation>
    <scope>NUCLEOTIDE SEQUENCE [LARGE SCALE GENOMIC DNA]</scope>
    <source>
        <strain evidence="8 9">DAOM 227022</strain>
    </source>
</reference>
<sequence length="310" mass="34606">MAYEETDKLEIPITKLQWGLRGAQIFFALLAIFTISAVIGWDNKFFSASLFSVFFLFIILVSIFFAAAIVGIPHFYLTKGKFKNAARALRIPRIEFVLSAIWAVLIFIFTALLSIDAFALRKCDPADPKYSNYTSGPLNQTFYSGLPNICRTQRAANAFGWFALTAWLCSLVLIANDWRQNRRPPKPQEPPTYSKPSNASISSSLDEHGLPDASTQENVPMQTIHTAPYSPPQQPQQPQQPQPYQQQQFQQFPPTTFPQQQTFSSPPLAPIPGPMPTPSFSIPEPQIPSQGQGQNQGQGPGISFPEPKHY</sequence>
<evidence type="ECO:0000256" key="4">
    <source>
        <dbReference type="ARBA" id="ARBA00023136"/>
    </source>
</evidence>
<comment type="caution">
    <text evidence="8">The sequence shown here is derived from an EMBL/GenBank/DDBJ whole genome shotgun (WGS) entry which is preliminary data.</text>
</comment>
<keyword evidence="4 6" id="KW-0472">Membrane</keyword>
<evidence type="ECO:0000313" key="9">
    <source>
        <dbReference type="Proteomes" id="UP000265703"/>
    </source>
</evidence>
<feature type="compositionally biased region" description="Low complexity" evidence="5">
    <location>
        <begin position="242"/>
        <end position="266"/>
    </location>
</feature>
<feature type="transmembrane region" description="Helical" evidence="6">
    <location>
        <begin position="96"/>
        <end position="120"/>
    </location>
</feature>
<protein>
    <recommendedName>
        <fullName evidence="7">MARVEL domain-containing protein</fullName>
    </recommendedName>
</protein>
<dbReference type="PROSITE" id="PS51225">
    <property type="entry name" value="MARVEL"/>
    <property type="match status" value="1"/>
</dbReference>
<evidence type="ECO:0000256" key="2">
    <source>
        <dbReference type="ARBA" id="ARBA00022692"/>
    </source>
</evidence>
<keyword evidence="9" id="KW-1185">Reference proteome</keyword>
<feature type="domain" description="MARVEL" evidence="7">
    <location>
        <begin position="12"/>
        <end position="179"/>
    </location>
</feature>
<evidence type="ECO:0000313" key="8">
    <source>
        <dbReference type="EMBL" id="RIA98652.1"/>
    </source>
</evidence>
<dbReference type="STRING" id="658196.A0A397TL49"/>
<feature type="transmembrane region" description="Helical" evidence="6">
    <location>
        <begin position="20"/>
        <end position="41"/>
    </location>
</feature>
<dbReference type="Proteomes" id="UP000265703">
    <property type="component" value="Unassembled WGS sequence"/>
</dbReference>
<evidence type="ECO:0000256" key="3">
    <source>
        <dbReference type="ARBA" id="ARBA00022989"/>
    </source>
</evidence>
<feature type="compositionally biased region" description="Polar residues" evidence="5">
    <location>
        <begin position="194"/>
        <end position="204"/>
    </location>
</feature>
<comment type="subcellular location">
    <subcellularLocation>
        <location evidence="1">Membrane</location>
        <topology evidence="1">Multi-pass membrane protein</topology>
    </subcellularLocation>
</comment>
<evidence type="ECO:0000259" key="7">
    <source>
        <dbReference type="PROSITE" id="PS51225"/>
    </source>
</evidence>
<gene>
    <name evidence="8" type="ORF">C1645_812533</name>
</gene>
<evidence type="ECO:0000256" key="1">
    <source>
        <dbReference type="ARBA" id="ARBA00004141"/>
    </source>
</evidence>
<dbReference type="OrthoDB" id="2218151at2759"/>